<dbReference type="SUPFAM" id="SSF103473">
    <property type="entry name" value="MFS general substrate transporter"/>
    <property type="match status" value="1"/>
</dbReference>
<feature type="transmembrane region" description="Helical" evidence="8">
    <location>
        <begin position="371"/>
        <end position="392"/>
    </location>
</feature>
<accession>A0A6G0SMP6</accession>
<evidence type="ECO:0008006" key="11">
    <source>
        <dbReference type="Google" id="ProtNLM"/>
    </source>
</evidence>
<proteinExistence type="inferred from homology"/>
<gene>
    <name evidence="9" type="ORF">PF008_g624</name>
</gene>
<evidence type="ECO:0000256" key="2">
    <source>
        <dbReference type="ARBA" id="ARBA00007015"/>
    </source>
</evidence>
<feature type="transmembrane region" description="Helical" evidence="8">
    <location>
        <begin position="398"/>
        <end position="421"/>
    </location>
</feature>
<dbReference type="PANTHER" id="PTHR31585:SF5">
    <property type="entry name" value="RNA-BINDING S4 DOMAIN-CONTAINING PROTEIN"/>
    <property type="match status" value="1"/>
</dbReference>
<evidence type="ECO:0000256" key="5">
    <source>
        <dbReference type="ARBA" id="ARBA00022989"/>
    </source>
</evidence>
<feature type="transmembrane region" description="Helical" evidence="8">
    <location>
        <begin position="433"/>
        <end position="453"/>
    </location>
</feature>
<feature type="transmembrane region" description="Helical" evidence="8">
    <location>
        <begin position="480"/>
        <end position="499"/>
    </location>
</feature>
<sequence>MSQRESNLSTPRIGKNLQVEDGTDYFEAKSPNPTAKFEEGALREGPPLDTKSKNYFGFLFQYAGAGLIYSVLYSLTYPFLNNYLRMSGIATASAYVLIALPWSLKTFFGLITDCYPIFGYRRRPYMVIGWAVCTVCSFVMAVLPEGEPDYPDNSWASLSESALTADQIAEINYDAPNTGIKFVLLMIVANLGMVLSFTACGGTLVELSQREGEERRGDLQTMIWVARDAGGVVASALVGFGLNSEEYGGTFAGSIRVGGLMGICTATSLITGAVAWYCIDEEKVERRSMHVELGKLFDLIQYRVVYQVLAYQFFGNMFSYVSVTASTPLQSVWLTISPVNSSIATIISTFISMASLLAVRQWGLNWNWRWMIVITELAVVFVDCIPTFLTIWDVVRSQWFWLGVPLLEQVPTNIGFIVSTYCMVEIMEEGNEAAFYGLVVAVSSLASPFATVITKNIDANFDIATADLQRDDTEVRQQVTYAYLCSYACKIFSTVFVLLIPRQKAETQEMRHNGGKSKLVGVIVVIIVAFTYVWTIMTNIMSIFPSTSCYQIAGGDGFLLDLLIVFHF</sequence>
<feature type="compositionally biased region" description="Polar residues" evidence="7">
    <location>
        <begin position="1"/>
        <end position="10"/>
    </location>
</feature>
<dbReference type="InterPro" id="IPR039309">
    <property type="entry name" value="BT1"/>
</dbReference>
<evidence type="ECO:0000256" key="3">
    <source>
        <dbReference type="ARBA" id="ARBA00022448"/>
    </source>
</evidence>
<keyword evidence="4 8" id="KW-0812">Transmembrane</keyword>
<dbReference type="GO" id="GO:0016020">
    <property type="term" value="C:membrane"/>
    <property type="evidence" value="ECO:0007669"/>
    <property type="project" value="UniProtKB-SubCell"/>
</dbReference>
<feature type="transmembrane region" description="Helical" evidence="8">
    <location>
        <begin position="55"/>
        <end position="77"/>
    </location>
</feature>
<dbReference type="EMBL" id="QXFY01000013">
    <property type="protein sequence ID" value="KAE9361856.1"/>
    <property type="molecule type" value="Genomic_DNA"/>
</dbReference>
<feature type="transmembrane region" description="Helical" evidence="8">
    <location>
        <begin position="341"/>
        <end position="359"/>
    </location>
</feature>
<dbReference type="PANTHER" id="PTHR31585">
    <property type="entry name" value="FOLATE-BIOPTERIN TRANSPORTER 1, CHLOROPLASTIC"/>
    <property type="match status" value="1"/>
</dbReference>
<evidence type="ECO:0000256" key="1">
    <source>
        <dbReference type="ARBA" id="ARBA00004141"/>
    </source>
</evidence>
<feature type="transmembrane region" description="Helical" evidence="8">
    <location>
        <begin position="519"/>
        <end position="537"/>
    </location>
</feature>
<feature type="transmembrane region" description="Helical" evidence="8">
    <location>
        <begin position="255"/>
        <end position="279"/>
    </location>
</feature>
<keyword evidence="5 8" id="KW-1133">Transmembrane helix</keyword>
<reference evidence="9 10" key="1">
    <citation type="submission" date="2018-09" db="EMBL/GenBank/DDBJ databases">
        <title>Genomic investigation of the strawberry pathogen Phytophthora fragariae indicates pathogenicity is determined by transcriptional variation in three key races.</title>
        <authorList>
            <person name="Adams T.M."/>
            <person name="Armitage A.D."/>
            <person name="Sobczyk M.K."/>
            <person name="Bates H.J."/>
            <person name="Dunwell J.M."/>
            <person name="Nellist C.F."/>
            <person name="Harrison R.J."/>
        </authorList>
    </citation>
    <scope>NUCLEOTIDE SEQUENCE [LARGE SCALE GENOMIC DNA]</scope>
    <source>
        <strain evidence="9 10">NOV-77</strain>
    </source>
</reference>
<evidence type="ECO:0000256" key="4">
    <source>
        <dbReference type="ARBA" id="ARBA00022692"/>
    </source>
</evidence>
<feature type="transmembrane region" description="Helical" evidence="8">
    <location>
        <begin position="182"/>
        <end position="205"/>
    </location>
</feature>
<comment type="subcellular location">
    <subcellularLocation>
        <location evidence="1">Membrane</location>
        <topology evidence="1">Multi-pass membrane protein</topology>
    </subcellularLocation>
</comment>
<comment type="similarity">
    <text evidence="2">Belongs to the major facilitator superfamily. Folate-biopterin transporter (TC 2.A.71) family.</text>
</comment>
<dbReference type="Proteomes" id="UP000486351">
    <property type="component" value="Unassembled WGS sequence"/>
</dbReference>
<feature type="transmembrane region" description="Helical" evidence="8">
    <location>
        <begin position="83"/>
        <end position="104"/>
    </location>
</feature>
<name>A0A6G0SMP6_9STRA</name>
<feature type="transmembrane region" description="Helical" evidence="8">
    <location>
        <begin position="300"/>
        <end position="321"/>
    </location>
</feature>
<dbReference type="AlphaFoldDB" id="A0A6G0SMP6"/>
<evidence type="ECO:0000313" key="10">
    <source>
        <dbReference type="Proteomes" id="UP000486351"/>
    </source>
</evidence>
<feature type="region of interest" description="Disordered" evidence="7">
    <location>
        <begin position="1"/>
        <end position="45"/>
    </location>
</feature>
<evidence type="ECO:0000313" key="9">
    <source>
        <dbReference type="EMBL" id="KAE9361856.1"/>
    </source>
</evidence>
<dbReference type="Pfam" id="PF03092">
    <property type="entry name" value="BT1"/>
    <property type="match status" value="1"/>
</dbReference>
<evidence type="ECO:0000256" key="6">
    <source>
        <dbReference type="ARBA" id="ARBA00023136"/>
    </source>
</evidence>
<comment type="caution">
    <text evidence="9">The sequence shown here is derived from an EMBL/GenBank/DDBJ whole genome shotgun (WGS) entry which is preliminary data.</text>
</comment>
<dbReference type="InterPro" id="IPR036259">
    <property type="entry name" value="MFS_trans_sf"/>
</dbReference>
<keyword evidence="3" id="KW-0813">Transport</keyword>
<feature type="transmembrane region" description="Helical" evidence="8">
    <location>
        <begin position="125"/>
        <end position="143"/>
    </location>
</feature>
<evidence type="ECO:0000256" key="8">
    <source>
        <dbReference type="SAM" id="Phobius"/>
    </source>
</evidence>
<evidence type="ECO:0000256" key="7">
    <source>
        <dbReference type="SAM" id="MobiDB-lite"/>
    </source>
</evidence>
<protein>
    <recommendedName>
        <fullName evidence="11">Major facilitator superfamily associated domain-containing protein</fullName>
    </recommendedName>
</protein>
<organism evidence="9 10">
    <name type="scientific">Phytophthora fragariae</name>
    <dbReference type="NCBI Taxonomy" id="53985"/>
    <lineage>
        <taxon>Eukaryota</taxon>
        <taxon>Sar</taxon>
        <taxon>Stramenopiles</taxon>
        <taxon>Oomycota</taxon>
        <taxon>Peronosporomycetes</taxon>
        <taxon>Peronosporales</taxon>
        <taxon>Peronosporaceae</taxon>
        <taxon>Phytophthora</taxon>
    </lineage>
</organism>
<feature type="transmembrane region" description="Helical" evidence="8">
    <location>
        <begin position="225"/>
        <end position="243"/>
    </location>
</feature>
<keyword evidence="6 8" id="KW-0472">Membrane</keyword>